<dbReference type="Gene3D" id="3.40.50.970">
    <property type="match status" value="2"/>
</dbReference>
<evidence type="ECO:0000313" key="9">
    <source>
        <dbReference type="Proteomes" id="UP001056635"/>
    </source>
</evidence>
<keyword evidence="2" id="KW-0786">Thiamine pyrophosphate</keyword>
<dbReference type="Pfam" id="PF02776">
    <property type="entry name" value="TPP_enzyme_N"/>
    <property type="match status" value="1"/>
</dbReference>
<dbReference type="Pfam" id="PF00155">
    <property type="entry name" value="Aminotran_1_2"/>
    <property type="match status" value="1"/>
</dbReference>
<dbReference type="InterPro" id="IPR011766">
    <property type="entry name" value="TPP_enzyme_TPP-bd"/>
</dbReference>
<dbReference type="EMBL" id="CP082904">
    <property type="protein sequence ID" value="UQY44049.1"/>
    <property type="molecule type" value="Genomic_DNA"/>
</dbReference>
<dbReference type="SUPFAM" id="SSF53383">
    <property type="entry name" value="PLP-dependent transferases"/>
    <property type="match status" value="1"/>
</dbReference>
<dbReference type="PROSITE" id="PS00105">
    <property type="entry name" value="AA_TRANSFER_CLASS_1"/>
    <property type="match status" value="1"/>
</dbReference>
<evidence type="ECO:0000259" key="6">
    <source>
        <dbReference type="Pfam" id="PF02775"/>
    </source>
</evidence>
<evidence type="ECO:0000259" key="7">
    <source>
        <dbReference type="Pfam" id="PF02776"/>
    </source>
</evidence>
<dbReference type="RefSeq" id="WP_249892684.1">
    <property type="nucleotide sequence ID" value="NZ_CP082904.1"/>
</dbReference>
<dbReference type="Gene3D" id="3.40.640.10">
    <property type="entry name" value="Type I PLP-dependent aspartate aminotransferase-like (Major domain)"/>
    <property type="match status" value="1"/>
</dbReference>
<dbReference type="InterPro" id="IPR051818">
    <property type="entry name" value="TPP_dependent_decarboxylase"/>
</dbReference>
<feature type="domain" description="Thiamine pyrophosphate enzyme TPP-binding" evidence="6">
    <location>
        <begin position="221"/>
        <end position="333"/>
    </location>
</feature>
<keyword evidence="1" id="KW-0210">Decarboxylase</keyword>
<keyword evidence="9" id="KW-1185">Reference proteome</keyword>
<comment type="cofactor">
    <cofactor evidence="4">
        <name>pyridoxal 5'-phosphate</name>
        <dbReference type="ChEBI" id="CHEBI:597326"/>
    </cofactor>
</comment>
<protein>
    <recommendedName>
        <fullName evidence="4">Aminotransferase</fullName>
        <ecNumber evidence="4">2.6.1.-</ecNumber>
    </recommendedName>
</protein>
<evidence type="ECO:0000256" key="4">
    <source>
        <dbReference type="RuleBase" id="RU000481"/>
    </source>
</evidence>
<dbReference type="InterPro" id="IPR012001">
    <property type="entry name" value="Thiamin_PyroP_enz_TPP-bd_dom"/>
</dbReference>
<evidence type="ECO:0000259" key="5">
    <source>
        <dbReference type="Pfam" id="PF00155"/>
    </source>
</evidence>
<dbReference type="CDD" id="cd07035">
    <property type="entry name" value="TPP_PYR_POX_like"/>
    <property type="match status" value="1"/>
</dbReference>
<evidence type="ECO:0000256" key="3">
    <source>
        <dbReference type="ARBA" id="ARBA00023239"/>
    </source>
</evidence>
<keyword evidence="4" id="KW-0808">Transferase</keyword>
<dbReference type="InterPro" id="IPR029061">
    <property type="entry name" value="THDP-binding"/>
</dbReference>
<reference evidence="8" key="1">
    <citation type="submission" date="2021-09" db="EMBL/GenBank/DDBJ databases">
        <title>First case of bloodstream infection caused by Mixta hanseatica sp. nov., a member of the Erwiniaceae family.</title>
        <authorList>
            <person name="Both A."/>
            <person name="Huang J."/>
            <person name="Wenzel P."/>
            <person name="Aepfelbacher M."/>
            <person name="Rohde H."/>
            <person name="Christner M."/>
            <person name="Hentschke M."/>
        </authorList>
    </citation>
    <scope>NUCLEOTIDE SEQUENCE</scope>
    <source>
        <strain evidence="8">X22927</strain>
    </source>
</reference>
<gene>
    <name evidence="8" type="primary">aepY</name>
    <name evidence="8" type="ORF">K6958_19850</name>
</gene>
<dbReference type="Proteomes" id="UP001056635">
    <property type="component" value="Chromosome"/>
</dbReference>
<dbReference type="InterPro" id="IPR004839">
    <property type="entry name" value="Aminotransferase_I/II_large"/>
</dbReference>
<keyword evidence="3 8" id="KW-0456">Lyase</keyword>
<comment type="similarity">
    <text evidence="4">Belongs to the class-I pyridoxal-phosphate-dependent aminotransferase family.</text>
</comment>
<dbReference type="InterPro" id="IPR015421">
    <property type="entry name" value="PyrdxlP-dep_Trfase_major"/>
</dbReference>
<organism evidence="8 9">
    <name type="scientific">Mixta hanseatica</name>
    <dbReference type="NCBI Taxonomy" id="2872648"/>
    <lineage>
        <taxon>Bacteria</taxon>
        <taxon>Pseudomonadati</taxon>
        <taxon>Pseudomonadota</taxon>
        <taxon>Gammaproteobacteria</taxon>
        <taxon>Enterobacterales</taxon>
        <taxon>Erwiniaceae</taxon>
        <taxon>Mixta</taxon>
    </lineage>
</organism>
<dbReference type="Pfam" id="PF02775">
    <property type="entry name" value="TPP_enzyme_C"/>
    <property type="match status" value="1"/>
</dbReference>
<evidence type="ECO:0000256" key="1">
    <source>
        <dbReference type="ARBA" id="ARBA00022793"/>
    </source>
</evidence>
<dbReference type="GO" id="GO:0033980">
    <property type="term" value="F:phosphonopyruvate decarboxylase activity"/>
    <property type="evidence" value="ECO:0007669"/>
    <property type="project" value="UniProtKB-EC"/>
</dbReference>
<name>A0ABY4R7A2_9GAMM</name>
<dbReference type="InterPro" id="IPR015424">
    <property type="entry name" value="PyrdxlP-dep_Trfase"/>
</dbReference>
<proteinExistence type="inferred from homology"/>
<dbReference type="CDD" id="cd00609">
    <property type="entry name" value="AAT_like"/>
    <property type="match status" value="1"/>
</dbReference>
<sequence length="797" mass="86388">MINVKRFVDEIIRQGTHFFTGVPCSYLTPLINDVIARNETRYILASNEGEALSLASGLWLSHQTAVVLCQNSGLGNLINPLTSLNAPFSIPVLLLVTWRGQPGKKDEPQHKLMGEITPQLLTLAGVKWALLPDDEERALQALEEAGDYMRQTQRPYALVMTGDQFSADAPGPAAPEIGATRAEALAVLREHADPQGVLVATTGKTGRELFTLSDRPEHLYCVGSMGYASALAAGIALGCEQRKVYVIDGDGAALMHLGNMAGIGASRPSNLIHIILDNGSYDSTGAQPTASPGVDFVRIAEASGYARARRCSDMTSFAQALTSPVNGPLLLHVPIRSGSMAQLGRPTLSPFQVARRLRNLLATSPASSGTYPEGTATCPASLNPANENRSMNILDDAPSNALNPVLTEMDIYASKAISLKAKADPSIANLSFGEPVFGPPEHLLNTIEQQDLSLAAFMDASKRYEDPRGSLALRQAIAAWYQDRYGLKLDAEKEIMVTHGGVEAITLSLLVTTKAQDRVAISDPSYMLYARTINTLERRALRIPRPAGNHEYVRMLAEHGSLEGVSALIVNSPENPTGYVASPEDWAAIGEAAAKSGTWIIHDEVYDAMHFERPHQPARMVSSLAKNAIIINSFSKKFGLPGLRIGWMVAPAAIIDEAAKAHDYLYLGVNIQYERIAQRLLSDPGKSAWLENMANGVAARCAKAVSTLTQEKGYLWPRRPLGAMFLFPDVSLFYHQLPEQYRQPGRPVGDVVAQYLLEERGVAVVPGSVYGPQGDNHIRLVLCTPDDVFENALKRMV</sequence>
<accession>A0ABY4R7A2</accession>
<dbReference type="InterPro" id="IPR004838">
    <property type="entry name" value="NHTrfase_class1_PyrdxlP-BS"/>
</dbReference>
<dbReference type="InterPro" id="IPR017684">
    <property type="entry name" value="Phosphono-pyrv_decarboxylase"/>
</dbReference>
<keyword evidence="4" id="KW-0032">Aminotransferase</keyword>
<evidence type="ECO:0000256" key="2">
    <source>
        <dbReference type="ARBA" id="ARBA00023052"/>
    </source>
</evidence>
<dbReference type="EC" id="2.6.1.-" evidence="4"/>
<dbReference type="PANTHER" id="PTHR42818:SF1">
    <property type="entry name" value="SULFOPYRUVATE DECARBOXYLASE"/>
    <property type="match status" value="1"/>
</dbReference>
<dbReference type="PANTHER" id="PTHR42818">
    <property type="entry name" value="SULFOPYRUVATE DECARBOXYLASE SUBUNIT ALPHA"/>
    <property type="match status" value="1"/>
</dbReference>
<dbReference type="NCBIfam" id="TIGR03297">
    <property type="entry name" value="Ppyr-DeCO2ase"/>
    <property type="match status" value="1"/>
</dbReference>
<dbReference type="SUPFAM" id="SSF52518">
    <property type="entry name" value="Thiamin diphosphate-binding fold (THDP-binding)"/>
    <property type="match status" value="2"/>
</dbReference>
<evidence type="ECO:0000313" key="8">
    <source>
        <dbReference type="EMBL" id="UQY44049.1"/>
    </source>
</evidence>
<feature type="domain" description="Thiamine pyrophosphate enzyme N-terminal TPP-binding" evidence="7">
    <location>
        <begin position="7"/>
        <end position="113"/>
    </location>
</feature>
<feature type="domain" description="Aminotransferase class I/classII large" evidence="5">
    <location>
        <begin position="427"/>
        <end position="795"/>
    </location>
</feature>